<evidence type="ECO:0000313" key="8">
    <source>
        <dbReference type="EMBL" id="PIN22639.1"/>
    </source>
</evidence>
<keyword evidence="3" id="KW-0479">Metal-binding</keyword>
<reference evidence="9" key="1">
    <citation type="journal article" date="2018" name="Gigascience">
        <title>Genome assembly of the Pink Ipe (Handroanthus impetiginosus, Bignoniaceae), a highly valued, ecologically keystone Neotropical timber forest tree.</title>
        <authorList>
            <person name="Silva-Junior O.B."/>
            <person name="Grattapaglia D."/>
            <person name="Novaes E."/>
            <person name="Collevatti R.G."/>
        </authorList>
    </citation>
    <scope>NUCLEOTIDE SEQUENCE [LARGE SCALE GENOMIC DNA]</scope>
    <source>
        <strain evidence="9">cv. UFG-1</strain>
    </source>
</reference>
<dbReference type="AlphaFoldDB" id="A0A2G9HYQ4"/>
<dbReference type="Pfam" id="PF03936">
    <property type="entry name" value="Terpene_synth_C"/>
    <property type="match status" value="1"/>
</dbReference>
<keyword evidence="5 8" id="KW-0456">Lyase</keyword>
<dbReference type="SUPFAM" id="SSF48239">
    <property type="entry name" value="Terpenoid cyclases/Protein prenyltransferases"/>
    <property type="match status" value="1"/>
</dbReference>
<dbReference type="InterPro" id="IPR050148">
    <property type="entry name" value="Terpene_synthase-like"/>
</dbReference>
<name>A0A2G9HYQ4_9LAMI</name>
<dbReference type="InterPro" id="IPR008930">
    <property type="entry name" value="Terpenoid_cyclase/PrenylTrfase"/>
</dbReference>
<dbReference type="Gene3D" id="1.50.10.130">
    <property type="entry name" value="Terpene synthase, N-terminal domain"/>
    <property type="match status" value="1"/>
</dbReference>
<dbReference type="FunFam" id="1.10.600.10:FF:000007">
    <property type="entry name" value="Isoprene synthase, chloroplastic"/>
    <property type="match status" value="1"/>
</dbReference>
<dbReference type="SFLD" id="SFLDG01019">
    <property type="entry name" value="Terpene_Cyclase_Like_1_C_Termi"/>
    <property type="match status" value="1"/>
</dbReference>
<feature type="domain" description="Terpene synthase metal-binding" evidence="7">
    <location>
        <begin position="255"/>
        <end position="493"/>
    </location>
</feature>
<dbReference type="EC" id="4.2.3.67" evidence="8"/>
<evidence type="ECO:0000256" key="2">
    <source>
        <dbReference type="ARBA" id="ARBA00004721"/>
    </source>
</evidence>
<comment type="pathway">
    <text evidence="2">Secondary metabolite biosynthesis; terpenoid biosynthesis.</text>
</comment>
<dbReference type="CDD" id="cd00684">
    <property type="entry name" value="Terpene_cyclase_plant_C1"/>
    <property type="match status" value="1"/>
</dbReference>
<dbReference type="Gene3D" id="1.10.600.10">
    <property type="entry name" value="Farnesyl Diphosphate Synthase"/>
    <property type="match status" value="1"/>
</dbReference>
<dbReference type="Pfam" id="PF01397">
    <property type="entry name" value="Terpene_synth"/>
    <property type="match status" value="1"/>
</dbReference>
<evidence type="ECO:0000313" key="9">
    <source>
        <dbReference type="Proteomes" id="UP000231279"/>
    </source>
</evidence>
<dbReference type="InterPro" id="IPR001906">
    <property type="entry name" value="Terpene_synth_N"/>
</dbReference>
<sequence>MTTVATCIVERPPTMATFGPSLWGDTFSAFSLDDKVQETYAQAIEELKKEVRENQMVATNSGQQIIILIDAIERLGLAYHFAKEIEEKIKQFHDQFYKNYAENEEDLVTIALGFRLLREHHYHVSSGVFAKFMNKDKKFEETLIDDVEGLLNLYEAAHIRTHGEDILEEAVAFTTHHLNRVLPQLESPIKDKVKRALEHPVHKAVLIIEARLYISIYEKDESRDEVLLKLAKLNFNYLQNLYKDELSQLSRWWSKLDLKSKLVPYARDRLIECFFWGVAFQYEPEYSEVRIAFAKSMQMVSTIDDTYDNYATLEEAQLFSEILERWNKDEIGQLPDFMKNIYQFIMSVYEDYESDATKHGKSFAIPHFRESVKQLAWAYNKELKWIVKRELPSFEEYYENSVTTSCVYVMFTAHFPGMKSVTKETVDWLLSEPKIVITTAKTGRYYDDLGTHEREHKGGEKLTVMDCYMKEHGVSRQEAVSKFFELVEEGWKDLNTEWITKTYTVPEEMLVQLLNYVRVAKVTYNNGQDGYTNPQKVLGPYILALFVDPVVV</sequence>
<dbReference type="GO" id="GO:0016102">
    <property type="term" value="P:diterpenoid biosynthetic process"/>
    <property type="evidence" value="ECO:0007669"/>
    <property type="project" value="InterPro"/>
</dbReference>
<keyword evidence="4" id="KW-0460">Magnesium</keyword>
<evidence type="ECO:0000256" key="4">
    <source>
        <dbReference type="ARBA" id="ARBA00022842"/>
    </source>
</evidence>
<feature type="domain" description="Terpene synthase N-terminal" evidence="6">
    <location>
        <begin position="23"/>
        <end position="197"/>
    </location>
</feature>
<organism evidence="8 9">
    <name type="scientific">Handroanthus impetiginosus</name>
    <dbReference type="NCBI Taxonomy" id="429701"/>
    <lineage>
        <taxon>Eukaryota</taxon>
        <taxon>Viridiplantae</taxon>
        <taxon>Streptophyta</taxon>
        <taxon>Embryophyta</taxon>
        <taxon>Tracheophyta</taxon>
        <taxon>Spermatophyta</taxon>
        <taxon>Magnoliopsida</taxon>
        <taxon>eudicotyledons</taxon>
        <taxon>Gunneridae</taxon>
        <taxon>Pentapetalae</taxon>
        <taxon>asterids</taxon>
        <taxon>lamiids</taxon>
        <taxon>Lamiales</taxon>
        <taxon>Bignoniaceae</taxon>
        <taxon>Crescentiina</taxon>
        <taxon>Tabebuia alliance</taxon>
        <taxon>Handroanthus</taxon>
    </lineage>
</organism>
<dbReference type="SUPFAM" id="SSF48576">
    <property type="entry name" value="Terpenoid synthases"/>
    <property type="match status" value="1"/>
</dbReference>
<evidence type="ECO:0000256" key="3">
    <source>
        <dbReference type="ARBA" id="ARBA00022723"/>
    </source>
</evidence>
<evidence type="ECO:0000256" key="1">
    <source>
        <dbReference type="ARBA" id="ARBA00001946"/>
    </source>
</evidence>
<dbReference type="InterPro" id="IPR005630">
    <property type="entry name" value="Terpene_synthase_metal-bd"/>
</dbReference>
<dbReference type="EMBL" id="NKXS01000720">
    <property type="protein sequence ID" value="PIN22639.1"/>
    <property type="molecule type" value="Genomic_DNA"/>
</dbReference>
<dbReference type="InterPro" id="IPR008949">
    <property type="entry name" value="Isoprenoid_synthase_dom_sf"/>
</dbReference>
<dbReference type="InterPro" id="IPR034741">
    <property type="entry name" value="Terpene_cyclase-like_1_C"/>
</dbReference>
<dbReference type="GO" id="GO:0000287">
    <property type="term" value="F:magnesium ion binding"/>
    <property type="evidence" value="ECO:0007669"/>
    <property type="project" value="InterPro"/>
</dbReference>
<dbReference type="PANTHER" id="PTHR31225:SF253">
    <property type="entry name" value="SESQUITERPENE SYNTHASE 31"/>
    <property type="match status" value="1"/>
</dbReference>
<dbReference type="InterPro" id="IPR036965">
    <property type="entry name" value="Terpene_synth_N_sf"/>
</dbReference>
<comment type="caution">
    <text evidence="8">The sequence shown here is derived from an EMBL/GenBank/DDBJ whole genome shotgun (WGS) entry which is preliminary data.</text>
</comment>
<accession>A0A2G9HYQ4</accession>
<gene>
    <name evidence="8" type="ORF">CDL12_04645</name>
</gene>
<dbReference type="OrthoDB" id="876093at2759"/>
<evidence type="ECO:0000259" key="6">
    <source>
        <dbReference type="Pfam" id="PF01397"/>
    </source>
</evidence>
<dbReference type="PANTHER" id="PTHR31225">
    <property type="entry name" value="OS04G0344100 PROTEIN-RELATED"/>
    <property type="match status" value="1"/>
</dbReference>
<dbReference type="FunFam" id="1.50.10.130:FF:000001">
    <property type="entry name" value="Isoprene synthase, chloroplastic"/>
    <property type="match status" value="1"/>
</dbReference>
<dbReference type="InterPro" id="IPR044814">
    <property type="entry name" value="Terpene_cyclase_plant_C1"/>
</dbReference>
<evidence type="ECO:0000256" key="5">
    <source>
        <dbReference type="ARBA" id="ARBA00023239"/>
    </source>
</evidence>
<protein>
    <submittedName>
        <fullName evidence="8">Cis-muuroladiene synthase</fullName>
        <ecNumber evidence="8">4.2.3.67</ecNumber>
    </submittedName>
</protein>
<evidence type="ECO:0000259" key="7">
    <source>
        <dbReference type="Pfam" id="PF03936"/>
    </source>
</evidence>
<dbReference type="GO" id="GO:0010333">
    <property type="term" value="F:terpene synthase activity"/>
    <property type="evidence" value="ECO:0007669"/>
    <property type="project" value="InterPro"/>
</dbReference>
<keyword evidence="9" id="KW-1185">Reference proteome</keyword>
<dbReference type="SFLD" id="SFLDS00005">
    <property type="entry name" value="Isoprenoid_Synthase_Type_I"/>
    <property type="match status" value="1"/>
</dbReference>
<dbReference type="Proteomes" id="UP000231279">
    <property type="component" value="Unassembled WGS sequence"/>
</dbReference>
<comment type="cofactor">
    <cofactor evidence="1">
        <name>Mg(2+)</name>
        <dbReference type="ChEBI" id="CHEBI:18420"/>
    </cofactor>
</comment>
<proteinExistence type="predicted"/>
<dbReference type="STRING" id="429701.A0A2G9HYQ4"/>